<organism evidence="1 2">
    <name type="scientific">Ascobolus immersus RN42</name>
    <dbReference type="NCBI Taxonomy" id="1160509"/>
    <lineage>
        <taxon>Eukaryota</taxon>
        <taxon>Fungi</taxon>
        <taxon>Dikarya</taxon>
        <taxon>Ascomycota</taxon>
        <taxon>Pezizomycotina</taxon>
        <taxon>Pezizomycetes</taxon>
        <taxon>Pezizales</taxon>
        <taxon>Ascobolaceae</taxon>
        <taxon>Ascobolus</taxon>
    </lineage>
</organism>
<evidence type="ECO:0008006" key="3">
    <source>
        <dbReference type="Google" id="ProtNLM"/>
    </source>
</evidence>
<evidence type="ECO:0000313" key="1">
    <source>
        <dbReference type="EMBL" id="RPA71062.1"/>
    </source>
</evidence>
<feature type="non-terminal residue" evidence="1">
    <location>
        <position position="97"/>
    </location>
</feature>
<evidence type="ECO:0000313" key="2">
    <source>
        <dbReference type="Proteomes" id="UP000275078"/>
    </source>
</evidence>
<dbReference type="PANTHER" id="PTHR31569">
    <property type="entry name" value="SWIM-TYPE DOMAIN-CONTAINING PROTEIN"/>
    <property type="match status" value="1"/>
</dbReference>
<proteinExistence type="predicted"/>
<gene>
    <name evidence="1" type="ORF">BJ508DRAFT_201168</name>
</gene>
<dbReference type="AlphaFoldDB" id="A0A3N4H8H3"/>
<dbReference type="EMBL" id="ML119981">
    <property type="protein sequence ID" value="RPA71062.1"/>
    <property type="molecule type" value="Genomic_DNA"/>
</dbReference>
<dbReference type="PANTHER" id="PTHR31569:SF4">
    <property type="entry name" value="SWIM-TYPE DOMAIN-CONTAINING PROTEIN"/>
    <property type="match status" value="1"/>
</dbReference>
<dbReference type="Proteomes" id="UP000275078">
    <property type="component" value="Unassembled WGS sequence"/>
</dbReference>
<dbReference type="OrthoDB" id="2417334at2759"/>
<feature type="non-terminal residue" evidence="1">
    <location>
        <position position="1"/>
    </location>
</feature>
<dbReference type="STRING" id="1160509.A0A3N4H8H3"/>
<reference evidence="1 2" key="1">
    <citation type="journal article" date="2018" name="Nat. Ecol. Evol.">
        <title>Pezizomycetes genomes reveal the molecular basis of ectomycorrhizal truffle lifestyle.</title>
        <authorList>
            <person name="Murat C."/>
            <person name="Payen T."/>
            <person name="Noel B."/>
            <person name="Kuo A."/>
            <person name="Morin E."/>
            <person name="Chen J."/>
            <person name="Kohler A."/>
            <person name="Krizsan K."/>
            <person name="Balestrini R."/>
            <person name="Da Silva C."/>
            <person name="Montanini B."/>
            <person name="Hainaut M."/>
            <person name="Levati E."/>
            <person name="Barry K.W."/>
            <person name="Belfiori B."/>
            <person name="Cichocki N."/>
            <person name="Clum A."/>
            <person name="Dockter R.B."/>
            <person name="Fauchery L."/>
            <person name="Guy J."/>
            <person name="Iotti M."/>
            <person name="Le Tacon F."/>
            <person name="Lindquist E.A."/>
            <person name="Lipzen A."/>
            <person name="Malagnac F."/>
            <person name="Mello A."/>
            <person name="Molinier V."/>
            <person name="Miyauchi S."/>
            <person name="Poulain J."/>
            <person name="Riccioni C."/>
            <person name="Rubini A."/>
            <person name="Sitrit Y."/>
            <person name="Splivallo R."/>
            <person name="Traeger S."/>
            <person name="Wang M."/>
            <person name="Zifcakova L."/>
            <person name="Wipf D."/>
            <person name="Zambonelli A."/>
            <person name="Paolocci F."/>
            <person name="Nowrousian M."/>
            <person name="Ottonello S."/>
            <person name="Baldrian P."/>
            <person name="Spatafora J.W."/>
            <person name="Henrissat B."/>
            <person name="Nagy L.G."/>
            <person name="Aury J.M."/>
            <person name="Wincker P."/>
            <person name="Grigoriev I.V."/>
            <person name="Bonfante P."/>
            <person name="Martin F.M."/>
        </authorList>
    </citation>
    <scope>NUCLEOTIDE SEQUENCE [LARGE SCALE GENOMIC DNA]</scope>
    <source>
        <strain evidence="1 2">RN42</strain>
    </source>
</reference>
<dbReference type="InterPro" id="IPR052579">
    <property type="entry name" value="Zinc_finger_SWIM"/>
</dbReference>
<keyword evidence="2" id="KW-1185">Reference proteome</keyword>
<accession>A0A3N4H8H3</accession>
<protein>
    <recommendedName>
        <fullName evidence="3">FAR1 domain-containing protein</fullName>
    </recommendedName>
</protein>
<name>A0A3N4H8H3_ASCIM</name>
<sequence>HKKDGLWHIVHTNTEHNHEPSTDPRHHPQHCRLSSEEREFVEQETKAGVTAANICIGLKEKWPNCLATRRTVYNTQLSLRQKELNGRSEIQALLDEM</sequence>